<reference evidence="2" key="1">
    <citation type="journal article" date="2021" name="bioRxiv">
        <title>Whole Genome Assembly and Annotation of Northern Wild Rice, Zizania palustris L., Supports a Whole Genome Duplication in the Zizania Genus.</title>
        <authorList>
            <person name="Haas M."/>
            <person name="Kono T."/>
            <person name="Macchietto M."/>
            <person name="Millas R."/>
            <person name="McGilp L."/>
            <person name="Shao M."/>
            <person name="Duquette J."/>
            <person name="Hirsch C.N."/>
            <person name="Kimball J."/>
        </authorList>
    </citation>
    <scope>NUCLEOTIDE SEQUENCE</scope>
    <source>
        <tissue evidence="2">Fresh leaf tissue</tissue>
    </source>
</reference>
<sequence>MTATIGFGGDPVNQFFKCSDLGDPCDVGRRVAQGSIQNSARAVSAERGHGRSSLFVPCVLGFLRCLPRDASLHLFPTSSPPSLSSRPREVATR</sequence>
<reference evidence="2" key="2">
    <citation type="submission" date="2021-02" db="EMBL/GenBank/DDBJ databases">
        <authorList>
            <person name="Kimball J.A."/>
            <person name="Haas M.W."/>
            <person name="Macchietto M."/>
            <person name="Kono T."/>
            <person name="Duquette J."/>
            <person name="Shao M."/>
        </authorList>
    </citation>
    <scope>NUCLEOTIDE SEQUENCE</scope>
    <source>
        <tissue evidence="2">Fresh leaf tissue</tissue>
    </source>
</reference>
<name>A0A8J5SXR0_ZIZPA</name>
<protein>
    <submittedName>
        <fullName evidence="2">Uncharacterized protein</fullName>
    </submittedName>
</protein>
<gene>
    <name evidence="2" type="ORF">GUJ93_ZPchr0005g14740</name>
</gene>
<dbReference type="EMBL" id="JAAALK010000284">
    <property type="protein sequence ID" value="KAG8069010.1"/>
    <property type="molecule type" value="Genomic_DNA"/>
</dbReference>
<dbReference type="AlphaFoldDB" id="A0A8J5SXR0"/>
<proteinExistence type="predicted"/>
<accession>A0A8J5SXR0</accession>
<evidence type="ECO:0000313" key="2">
    <source>
        <dbReference type="EMBL" id="KAG8069010.1"/>
    </source>
</evidence>
<evidence type="ECO:0000256" key="1">
    <source>
        <dbReference type="SAM" id="MobiDB-lite"/>
    </source>
</evidence>
<feature type="region of interest" description="Disordered" evidence="1">
    <location>
        <begin position="72"/>
        <end position="93"/>
    </location>
</feature>
<feature type="compositionally biased region" description="Low complexity" evidence="1">
    <location>
        <begin position="72"/>
        <end position="85"/>
    </location>
</feature>
<organism evidence="2 3">
    <name type="scientific">Zizania palustris</name>
    <name type="common">Northern wild rice</name>
    <dbReference type="NCBI Taxonomy" id="103762"/>
    <lineage>
        <taxon>Eukaryota</taxon>
        <taxon>Viridiplantae</taxon>
        <taxon>Streptophyta</taxon>
        <taxon>Embryophyta</taxon>
        <taxon>Tracheophyta</taxon>
        <taxon>Spermatophyta</taxon>
        <taxon>Magnoliopsida</taxon>
        <taxon>Liliopsida</taxon>
        <taxon>Poales</taxon>
        <taxon>Poaceae</taxon>
        <taxon>BOP clade</taxon>
        <taxon>Oryzoideae</taxon>
        <taxon>Oryzeae</taxon>
        <taxon>Zizaniinae</taxon>
        <taxon>Zizania</taxon>
    </lineage>
</organism>
<evidence type="ECO:0000313" key="3">
    <source>
        <dbReference type="Proteomes" id="UP000729402"/>
    </source>
</evidence>
<keyword evidence="3" id="KW-1185">Reference proteome</keyword>
<comment type="caution">
    <text evidence="2">The sequence shown here is derived from an EMBL/GenBank/DDBJ whole genome shotgun (WGS) entry which is preliminary data.</text>
</comment>
<dbReference type="Proteomes" id="UP000729402">
    <property type="component" value="Unassembled WGS sequence"/>
</dbReference>